<dbReference type="Proteomes" id="UP001431235">
    <property type="component" value="Unassembled WGS sequence"/>
</dbReference>
<feature type="domain" description="ABC transmembrane type-1" evidence="9">
    <location>
        <begin position="28"/>
        <end position="316"/>
    </location>
</feature>
<keyword evidence="11" id="KW-1185">Reference proteome</keyword>
<dbReference type="Gene3D" id="1.20.1560.10">
    <property type="entry name" value="ABC transporter type 1, transmembrane domain"/>
    <property type="match status" value="1"/>
</dbReference>
<reference evidence="10 11" key="1">
    <citation type="submission" date="2021-08" db="EMBL/GenBank/DDBJ databases">
        <title>Novel members of of the genus Stenotrophomonas from differernt environment.</title>
        <authorList>
            <person name="Deng Y."/>
        </authorList>
    </citation>
    <scope>NUCLEOTIDE SEQUENCE [LARGE SCALE GENOMIC DNA]</scope>
    <source>
        <strain evidence="10 11">CPCC 101365</strain>
    </source>
</reference>
<evidence type="ECO:0000259" key="9">
    <source>
        <dbReference type="PROSITE" id="PS50929"/>
    </source>
</evidence>
<dbReference type="PROSITE" id="PS50929">
    <property type="entry name" value="ABC_TM1F"/>
    <property type="match status" value="1"/>
</dbReference>
<dbReference type="SUPFAM" id="SSF90123">
    <property type="entry name" value="ABC transporter transmembrane region"/>
    <property type="match status" value="1"/>
</dbReference>
<dbReference type="SUPFAM" id="SSF52540">
    <property type="entry name" value="P-loop containing nucleoside triphosphate hydrolases"/>
    <property type="match status" value="1"/>
</dbReference>
<evidence type="ECO:0000313" key="11">
    <source>
        <dbReference type="Proteomes" id="UP001431235"/>
    </source>
</evidence>
<feature type="transmembrane region" description="Helical" evidence="7">
    <location>
        <begin position="171"/>
        <end position="190"/>
    </location>
</feature>
<evidence type="ECO:0000313" key="10">
    <source>
        <dbReference type="EMBL" id="MCL7713823.1"/>
    </source>
</evidence>
<dbReference type="InterPro" id="IPR003439">
    <property type="entry name" value="ABC_transporter-like_ATP-bd"/>
</dbReference>
<feature type="transmembrane region" description="Helical" evidence="7">
    <location>
        <begin position="262"/>
        <end position="284"/>
    </location>
</feature>
<feature type="transmembrane region" description="Helical" evidence="7">
    <location>
        <begin position="29"/>
        <end position="52"/>
    </location>
</feature>
<dbReference type="GO" id="GO:0005524">
    <property type="term" value="F:ATP binding"/>
    <property type="evidence" value="ECO:0007669"/>
    <property type="project" value="UniProtKB-KW"/>
</dbReference>
<evidence type="ECO:0000256" key="4">
    <source>
        <dbReference type="ARBA" id="ARBA00022840"/>
    </source>
</evidence>
<organism evidence="10 11">
    <name type="scientific">Stenotrophomonas mori</name>
    <dbReference type="NCBI Taxonomy" id="2871096"/>
    <lineage>
        <taxon>Bacteria</taxon>
        <taxon>Pseudomonadati</taxon>
        <taxon>Pseudomonadota</taxon>
        <taxon>Gammaproteobacteria</taxon>
        <taxon>Lysobacterales</taxon>
        <taxon>Lysobacteraceae</taxon>
        <taxon>Stenotrophomonas</taxon>
    </lineage>
</organism>
<evidence type="ECO:0000256" key="5">
    <source>
        <dbReference type="ARBA" id="ARBA00022989"/>
    </source>
</evidence>
<dbReference type="Gene3D" id="3.40.50.300">
    <property type="entry name" value="P-loop containing nucleotide triphosphate hydrolases"/>
    <property type="match status" value="1"/>
</dbReference>
<accession>A0ABT0SES4</accession>
<keyword evidence="4 10" id="KW-0067">ATP-binding</keyword>
<sequence length="597" mass="62605">MNPSGASSPPPPDPIGRVLGPIRVPLRAAALLSAVAAILVLVPLAVLAHVAATLLDPSLLAAQAGRGLGAPITLAVASLVAGLALAVVAEMLAHLADNRMTGQLRQAVAQRLMRVPLGWFDRKSSGEVKQILQDDIATLHALSAHFYPSAGRAAGAVAGAVLYLAAMDWRLALIALLPFPGYLLFLRRALRAGGASMPDFAASLGRLNSATIAFVNGLPVIKTFTADGGAHRGYSAAVDGFADAFTDFTRPLVAAMAQAHALIAPVTVLAVAVAGGAGLVHYGQMRPVEVLPFVLVAPGISAPLLLLHTLLHDLEASRAAAGRLLQLLETPLLEAPPDYAGQRPSGHEIRFENVGFGYAGDHPVLSGIDLTLAPGTVTAVVGASGAGKSTLARLLLRFHDPEQGRITLGGVDLRDIPSPELYRSIGFVLQEVRLLRASVRDNIALGRASATQEQIEQAARLASLHERILALPRGYDSVLDEDVQLSGGERQRLSIARAMLLDPPVLVLDEPTAAADAGNEVAIQEALSHFVRGRTVMVIAHRLETIVHADRIVVLDRGILVEQGTHAQLLARGGRYARLWASGGHARASAAMEDRPC</sequence>
<dbReference type="Pfam" id="PF00664">
    <property type="entry name" value="ABC_membrane"/>
    <property type="match status" value="1"/>
</dbReference>
<dbReference type="InterPro" id="IPR011527">
    <property type="entry name" value="ABC1_TM_dom"/>
</dbReference>
<feature type="transmembrane region" description="Helical" evidence="7">
    <location>
        <begin position="290"/>
        <end position="311"/>
    </location>
</feature>
<dbReference type="SMART" id="SM00382">
    <property type="entry name" value="AAA"/>
    <property type="match status" value="1"/>
</dbReference>
<dbReference type="Pfam" id="PF00005">
    <property type="entry name" value="ABC_tran"/>
    <property type="match status" value="1"/>
</dbReference>
<dbReference type="RefSeq" id="WP_250062143.1">
    <property type="nucleotide sequence ID" value="NZ_JAIKTS010000001.1"/>
</dbReference>
<evidence type="ECO:0000256" key="6">
    <source>
        <dbReference type="ARBA" id="ARBA00023136"/>
    </source>
</evidence>
<feature type="domain" description="ABC transporter" evidence="8">
    <location>
        <begin position="349"/>
        <end position="582"/>
    </location>
</feature>
<dbReference type="PROSITE" id="PS50893">
    <property type="entry name" value="ABC_TRANSPORTER_2"/>
    <property type="match status" value="1"/>
</dbReference>
<dbReference type="InterPro" id="IPR003593">
    <property type="entry name" value="AAA+_ATPase"/>
</dbReference>
<dbReference type="InterPro" id="IPR036640">
    <property type="entry name" value="ABC1_TM_sf"/>
</dbReference>
<comment type="caution">
    <text evidence="10">The sequence shown here is derived from an EMBL/GenBank/DDBJ whole genome shotgun (WGS) entry which is preliminary data.</text>
</comment>
<comment type="subcellular location">
    <subcellularLocation>
        <location evidence="1">Cell membrane</location>
        <topology evidence="1">Multi-pass membrane protein</topology>
    </subcellularLocation>
</comment>
<keyword evidence="5 7" id="KW-1133">Transmembrane helix</keyword>
<feature type="transmembrane region" description="Helical" evidence="7">
    <location>
        <begin position="72"/>
        <end position="96"/>
    </location>
</feature>
<dbReference type="PANTHER" id="PTHR24221:SF590">
    <property type="entry name" value="COMPONENT LINKED WITH THE ASSEMBLY OF CYTOCHROME' TRANSPORT TRANSMEMBRANE ATP-BINDING PROTEIN ABC TRANSPORTER CYDD-RELATED"/>
    <property type="match status" value="1"/>
</dbReference>
<dbReference type="InterPro" id="IPR027417">
    <property type="entry name" value="P-loop_NTPase"/>
</dbReference>
<keyword evidence="6 7" id="KW-0472">Membrane</keyword>
<proteinExistence type="predicted"/>
<protein>
    <submittedName>
        <fullName evidence="10">ABC transporter ATP-binding protein/permease</fullName>
    </submittedName>
</protein>
<dbReference type="PANTHER" id="PTHR24221">
    <property type="entry name" value="ATP-BINDING CASSETTE SUB-FAMILY B"/>
    <property type="match status" value="1"/>
</dbReference>
<evidence type="ECO:0000256" key="1">
    <source>
        <dbReference type="ARBA" id="ARBA00004651"/>
    </source>
</evidence>
<evidence type="ECO:0000256" key="7">
    <source>
        <dbReference type="SAM" id="Phobius"/>
    </source>
</evidence>
<name>A0ABT0SES4_9GAMM</name>
<keyword evidence="2 7" id="KW-0812">Transmembrane</keyword>
<dbReference type="InterPro" id="IPR017871">
    <property type="entry name" value="ABC_transporter-like_CS"/>
</dbReference>
<dbReference type="InterPro" id="IPR039421">
    <property type="entry name" value="Type_1_exporter"/>
</dbReference>
<evidence type="ECO:0000256" key="2">
    <source>
        <dbReference type="ARBA" id="ARBA00022692"/>
    </source>
</evidence>
<dbReference type="EMBL" id="JAIKTS010000001">
    <property type="protein sequence ID" value="MCL7713823.1"/>
    <property type="molecule type" value="Genomic_DNA"/>
</dbReference>
<dbReference type="PROSITE" id="PS00211">
    <property type="entry name" value="ABC_TRANSPORTER_1"/>
    <property type="match status" value="1"/>
</dbReference>
<keyword evidence="3" id="KW-0547">Nucleotide-binding</keyword>
<evidence type="ECO:0000259" key="8">
    <source>
        <dbReference type="PROSITE" id="PS50893"/>
    </source>
</evidence>
<gene>
    <name evidence="10" type="ORF">K5L01_03985</name>
</gene>
<evidence type="ECO:0000256" key="3">
    <source>
        <dbReference type="ARBA" id="ARBA00022741"/>
    </source>
</evidence>